<accession>A0A5R9R7Z9</accession>
<dbReference type="EMBL" id="SWDV01000073">
    <property type="protein sequence ID" value="TLX69838.1"/>
    <property type="molecule type" value="Genomic_DNA"/>
</dbReference>
<proteinExistence type="predicted"/>
<protein>
    <submittedName>
        <fullName evidence="3">Phage major capsid protein</fullName>
    </submittedName>
</protein>
<feature type="domain" description="Phage capsid-like C-terminal" evidence="2">
    <location>
        <begin position="64"/>
        <end position="280"/>
    </location>
</feature>
<dbReference type="Pfam" id="PF05065">
    <property type="entry name" value="Phage_capsid"/>
    <property type="match status" value="1"/>
</dbReference>
<comment type="caution">
    <text evidence="3">The sequence shown here is derived from an EMBL/GenBank/DDBJ whole genome shotgun (WGS) entry which is preliminary data.</text>
</comment>
<dbReference type="RefSeq" id="WP_138526884.1">
    <property type="nucleotide sequence ID" value="NZ_SWDV01000073.1"/>
</dbReference>
<name>A0A5R9R7Z9_9PSED</name>
<dbReference type="InterPro" id="IPR054612">
    <property type="entry name" value="Phage_capsid-like_C"/>
</dbReference>
<dbReference type="Gene3D" id="3.30.2400.10">
    <property type="entry name" value="Major capsid protein gp5"/>
    <property type="match status" value="1"/>
</dbReference>
<dbReference type="Gene3D" id="3.30.2320.10">
    <property type="entry name" value="hypothetical protein PF0899 domain"/>
    <property type="match status" value="1"/>
</dbReference>
<gene>
    <name evidence="3" type="ORF">FAS41_29880</name>
</gene>
<dbReference type="InterPro" id="IPR024455">
    <property type="entry name" value="Phage_capsid"/>
</dbReference>
<evidence type="ECO:0000259" key="2">
    <source>
        <dbReference type="Pfam" id="PF05065"/>
    </source>
</evidence>
<evidence type="ECO:0000313" key="3">
    <source>
        <dbReference type="EMBL" id="TLX69838.1"/>
    </source>
</evidence>
<evidence type="ECO:0000313" key="4">
    <source>
        <dbReference type="Proteomes" id="UP000306635"/>
    </source>
</evidence>
<organism evidence="3 4">
    <name type="scientific">Pseudomonas nicosulfuronedens</name>
    <dbReference type="NCBI Taxonomy" id="2571105"/>
    <lineage>
        <taxon>Bacteria</taxon>
        <taxon>Pseudomonadati</taxon>
        <taxon>Pseudomonadota</taxon>
        <taxon>Gammaproteobacteria</taxon>
        <taxon>Pseudomonadales</taxon>
        <taxon>Pseudomonadaceae</taxon>
        <taxon>Pseudomonas</taxon>
    </lineage>
</organism>
<dbReference type="Proteomes" id="UP000306635">
    <property type="component" value="Unassembled WGS sequence"/>
</dbReference>
<dbReference type="AlphaFoldDB" id="A0A5R9R7Z9"/>
<dbReference type="OrthoDB" id="7021179at2"/>
<comment type="subcellular location">
    <subcellularLocation>
        <location evidence="1">Virion</location>
    </subcellularLocation>
</comment>
<keyword evidence="4" id="KW-1185">Reference proteome</keyword>
<evidence type="ECO:0000256" key="1">
    <source>
        <dbReference type="ARBA" id="ARBA00004328"/>
    </source>
</evidence>
<dbReference type="SUPFAM" id="SSF56563">
    <property type="entry name" value="Major capsid protein gp5"/>
    <property type="match status" value="1"/>
</dbReference>
<dbReference type="NCBIfam" id="TIGR01554">
    <property type="entry name" value="major_cap_HK97"/>
    <property type="match status" value="1"/>
</dbReference>
<reference evidence="3 4" key="1">
    <citation type="submission" date="2019-04" db="EMBL/GenBank/DDBJ databases">
        <authorList>
            <person name="Li M."/>
        </authorList>
    </citation>
    <scope>NUCLEOTIDE SEQUENCE [LARGE SCALE GENOMIC DNA]</scope>
    <source>
        <strain evidence="3 4">LAM1902</strain>
    </source>
</reference>
<sequence>MRELALAHYVKAMLAAGGNPREAYSQASEKYGHSNTVVRFLEKGAVGTWDLNADPDFRSAGRAFIEMVQVRSLIGRINAVSPFRAVPLKTRVLAQTERPVAYWTAEGNKKIASNTAFEQKYLDSMKITGLLVLTDELLQGQGAAFESAVSNDLVNPIASLEGITFLDPSNVGIPGQSPASVTNGVAPVPSSGTDAAAVREDIRALFAAFDGSLETAVLAMHPDTALSLSLMQAPLGQTTLTVRGGELFGVPVVTSDSVPMDSSGSLVALIDPAGILLSDTGVNINHSRIASLEVDGDSNGPQFLSLWQNNLTAALAERFVNWEVARAGSVAWLSGVQWGV</sequence>